<dbReference type="Pfam" id="PF00534">
    <property type="entry name" value="Glycos_transf_1"/>
    <property type="match status" value="1"/>
</dbReference>
<organism evidence="2 3">
    <name type="scientific">Fibrobacter succinogenes</name>
    <name type="common">Bacteroides succinogenes</name>
    <dbReference type="NCBI Taxonomy" id="833"/>
    <lineage>
        <taxon>Bacteria</taxon>
        <taxon>Pseudomonadati</taxon>
        <taxon>Fibrobacterota</taxon>
        <taxon>Fibrobacteria</taxon>
        <taxon>Fibrobacterales</taxon>
        <taxon>Fibrobacteraceae</taxon>
        <taxon>Fibrobacter</taxon>
    </lineage>
</organism>
<name>A0A380S6W0_FIBSU</name>
<gene>
    <name evidence="2" type="ORF">SAMN05661053_2391</name>
</gene>
<proteinExistence type="predicted"/>
<accession>A0A380S6W0</accession>
<sequence>MASLKRTLFIMPALFCGGSEKQIRFLIDGLYKKGYPISVLVESSLKEMEMDEQNFVQAHSGVSFLFLNSSVAIAKDKGLIIKYVTKIVSLLKMLRLLGREIREKNVEQVMVTNLTGLILLFFFKLYKCDVIYNERNPGDAVTSFLWRRFLLKRCDKLVCNSKAASWIMSQRLRLPVPVINNGVELQEFTPVTDFKDYYRIIVPARISKIKNQKVVLEAVAQLKNEMNFQVIFAGTIEDHYYYEELMKIVSEFNLEDNVKFIGFTSNLKQHYKQSNLLILASLEEGTPNVLLEAYMHGVPVLASNIPMNADCVLRKDALFSPDNPEELAKKIMMFKAMMKENLLEILKENRAFVEKHYGEERMVNDYIKILYN</sequence>
<dbReference type="CDD" id="cd03801">
    <property type="entry name" value="GT4_PimA-like"/>
    <property type="match status" value="1"/>
</dbReference>
<evidence type="ECO:0000259" key="1">
    <source>
        <dbReference type="Pfam" id="PF00534"/>
    </source>
</evidence>
<evidence type="ECO:0000313" key="2">
    <source>
        <dbReference type="EMBL" id="SUQ24977.1"/>
    </source>
</evidence>
<dbReference type="AlphaFoldDB" id="A0A380S6W0"/>
<dbReference type="EMBL" id="UHJL01000003">
    <property type="protein sequence ID" value="SUQ24977.1"/>
    <property type="molecule type" value="Genomic_DNA"/>
</dbReference>
<evidence type="ECO:0000313" key="3">
    <source>
        <dbReference type="Proteomes" id="UP000255423"/>
    </source>
</evidence>
<dbReference type="Gene3D" id="3.40.50.2000">
    <property type="entry name" value="Glycogen Phosphorylase B"/>
    <property type="match status" value="2"/>
</dbReference>
<dbReference type="SUPFAM" id="SSF53756">
    <property type="entry name" value="UDP-Glycosyltransferase/glycogen phosphorylase"/>
    <property type="match status" value="1"/>
</dbReference>
<protein>
    <submittedName>
        <fullName evidence="2">Glycosyl transferases group 1</fullName>
    </submittedName>
</protein>
<feature type="domain" description="Glycosyl transferase family 1" evidence="1">
    <location>
        <begin position="195"/>
        <end position="335"/>
    </location>
</feature>
<dbReference type="PANTHER" id="PTHR12526:SF630">
    <property type="entry name" value="GLYCOSYLTRANSFERASE"/>
    <property type="match status" value="1"/>
</dbReference>
<dbReference type="PANTHER" id="PTHR12526">
    <property type="entry name" value="GLYCOSYLTRANSFERASE"/>
    <property type="match status" value="1"/>
</dbReference>
<dbReference type="GO" id="GO:0016757">
    <property type="term" value="F:glycosyltransferase activity"/>
    <property type="evidence" value="ECO:0007669"/>
    <property type="project" value="InterPro"/>
</dbReference>
<dbReference type="InterPro" id="IPR001296">
    <property type="entry name" value="Glyco_trans_1"/>
</dbReference>
<dbReference type="Proteomes" id="UP000255423">
    <property type="component" value="Unassembled WGS sequence"/>
</dbReference>
<dbReference type="RefSeq" id="WP_109573308.1">
    <property type="nucleotide sequence ID" value="NZ_UHJL01000003.1"/>
</dbReference>
<keyword evidence="2" id="KW-0808">Transferase</keyword>
<reference evidence="2 3" key="1">
    <citation type="submission" date="2017-08" db="EMBL/GenBank/DDBJ databases">
        <authorList>
            <person name="de Groot N.N."/>
        </authorList>
    </citation>
    <scope>NUCLEOTIDE SEQUENCE [LARGE SCALE GENOMIC DNA]</scope>
    <source>
        <strain evidence="2 3">HM2</strain>
    </source>
</reference>